<keyword evidence="2" id="KW-1185">Reference proteome</keyword>
<dbReference type="Gene3D" id="3.30.2130.10">
    <property type="entry name" value="VC0802-like"/>
    <property type="match status" value="1"/>
</dbReference>
<dbReference type="OrthoDB" id="58529at2759"/>
<protein>
    <submittedName>
        <fullName evidence="1">Uncharacterized protein</fullName>
    </submittedName>
</protein>
<gene>
    <name evidence="1" type="ORF">BGZ65_005570</name>
</gene>
<evidence type="ECO:0000313" key="1">
    <source>
        <dbReference type="EMBL" id="KAF9980086.1"/>
    </source>
</evidence>
<feature type="non-terminal residue" evidence="1">
    <location>
        <position position="1"/>
    </location>
</feature>
<accession>A0A9P6JHP7</accession>
<comment type="caution">
    <text evidence="1">The sequence shown here is derived from an EMBL/GenBank/DDBJ whole genome shotgun (WGS) entry which is preliminary data.</text>
</comment>
<reference evidence="1" key="1">
    <citation type="journal article" date="2020" name="Fungal Divers.">
        <title>Resolving the Mortierellaceae phylogeny through synthesis of multi-gene phylogenetics and phylogenomics.</title>
        <authorList>
            <person name="Vandepol N."/>
            <person name="Liber J."/>
            <person name="Desiro A."/>
            <person name="Na H."/>
            <person name="Kennedy M."/>
            <person name="Barry K."/>
            <person name="Grigoriev I.V."/>
            <person name="Miller A.N."/>
            <person name="O'Donnell K."/>
            <person name="Stajich J.E."/>
            <person name="Bonito G."/>
        </authorList>
    </citation>
    <scope>NUCLEOTIDE SEQUENCE</scope>
    <source>
        <strain evidence="1">MES-2147</strain>
    </source>
</reference>
<dbReference type="EMBL" id="JAAAHW010003909">
    <property type="protein sequence ID" value="KAF9980086.1"/>
    <property type="molecule type" value="Genomic_DNA"/>
</dbReference>
<dbReference type="AlphaFoldDB" id="A0A9P6JHP7"/>
<proteinExistence type="predicted"/>
<sequence length="79" mass="8580">MKLVLFPAGPQHFFSYTETDKGVSLILDETHIPGFPEDTLNICNVIWRAVQIEPGESGLGAVEVVSQVSKPLADINVSI</sequence>
<evidence type="ECO:0000313" key="2">
    <source>
        <dbReference type="Proteomes" id="UP000749646"/>
    </source>
</evidence>
<organism evidence="1 2">
    <name type="scientific">Modicella reniformis</name>
    <dbReference type="NCBI Taxonomy" id="1440133"/>
    <lineage>
        <taxon>Eukaryota</taxon>
        <taxon>Fungi</taxon>
        <taxon>Fungi incertae sedis</taxon>
        <taxon>Mucoromycota</taxon>
        <taxon>Mortierellomycotina</taxon>
        <taxon>Mortierellomycetes</taxon>
        <taxon>Mortierellales</taxon>
        <taxon>Mortierellaceae</taxon>
        <taxon>Modicella</taxon>
    </lineage>
</organism>
<name>A0A9P6JHP7_9FUNG</name>
<dbReference type="Proteomes" id="UP000749646">
    <property type="component" value="Unassembled WGS sequence"/>
</dbReference>